<organism evidence="1">
    <name type="scientific">Candidatus Enterococcus clewellii</name>
    <dbReference type="NCBI Taxonomy" id="1834193"/>
    <lineage>
        <taxon>Bacteria</taxon>
        <taxon>Bacillati</taxon>
        <taxon>Bacillota</taxon>
        <taxon>Bacilli</taxon>
        <taxon>Lactobacillales</taxon>
        <taxon>Enterococcaceae</taxon>
        <taxon>Enterococcus</taxon>
    </lineage>
</organism>
<evidence type="ECO:0000313" key="1">
    <source>
        <dbReference type="EMBL" id="OTP18537.1"/>
    </source>
</evidence>
<evidence type="ECO:0008006" key="4">
    <source>
        <dbReference type="Google" id="ProtNLM"/>
    </source>
</evidence>
<reference evidence="2" key="3">
    <citation type="submission" date="2024-03" db="EMBL/GenBank/DDBJ databases">
        <title>The Genome Sequence of Enterococcus sp. DIV0242b.</title>
        <authorList>
            <consortium name="The Broad Institute Genomics Platform"/>
            <consortium name="The Broad Institute Microbial Omics Core"/>
            <consortium name="The Broad Institute Genomic Center for Infectious Diseases"/>
            <person name="Earl A."/>
            <person name="Manson A."/>
            <person name="Gilmore M."/>
            <person name="Schwartman J."/>
            <person name="Shea T."/>
            <person name="Abouelleil A."/>
            <person name="Cao P."/>
            <person name="Chapman S."/>
            <person name="Cusick C."/>
            <person name="Young S."/>
            <person name="Neafsey D."/>
            <person name="Nusbaum C."/>
            <person name="Birren B."/>
        </authorList>
    </citation>
    <scope>NUCLEOTIDE SEQUENCE</scope>
    <source>
        <strain evidence="2">9E7_DIV0242</strain>
    </source>
</reference>
<reference evidence="1" key="1">
    <citation type="submission" date="2017-05" db="EMBL/GenBank/DDBJ databases">
        <title>The Genome Sequence of Enterococcus sp. 9E7_DIV0242.</title>
        <authorList>
            <consortium name="The Broad Institute Genomics Platform"/>
            <consortium name="The Broad Institute Genomic Center for Infectious Diseases"/>
            <person name="Earl A."/>
            <person name="Manson A."/>
            <person name="Schwartman J."/>
            <person name="Gilmore M."/>
            <person name="Abouelleil A."/>
            <person name="Cao P."/>
            <person name="Chapman S."/>
            <person name="Cusick C."/>
            <person name="Shea T."/>
            <person name="Young S."/>
            <person name="Neafsey D."/>
            <person name="Nusbaum C."/>
            <person name="Birren B."/>
        </authorList>
    </citation>
    <scope>NUCLEOTIDE SEQUENCE [LARGE SCALE GENOMIC DNA]</scope>
    <source>
        <strain evidence="1">9E7_DIV0242</strain>
    </source>
</reference>
<name>A0A242KBU7_9ENTE</name>
<dbReference type="OrthoDB" id="2191538at2"/>
<dbReference type="RefSeq" id="WP_086347512.1">
    <property type="nucleotide sequence ID" value="NZ_CP147247.1"/>
</dbReference>
<dbReference type="EMBL" id="NGMM01000001">
    <property type="protein sequence ID" value="OTP18537.1"/>
    <property type="molecule type" value="Genomic_DNA"/>
</dbReference>
<dbReference type="AlphaFoldDB" id="A0A242KBU7"/>
<sequence length="350" mass="40867">MEFVYEKDDHQSQVIYGETVASLLKNEPFGGRHVLLITNQRYYDLFSDKLIQLFNERQNLDWYICKNDVHCNNFSELEALLSFITTFPEKENYLLIGLGNEGVMHLSAFIDHTTILETELWLMPLSLQSLSESLAGTGLIELQHKTALSVTTLADRIIYDQTMIRKEGDRQLIDFLVFIQCGLVCSHDFLRDLYKNFNDQQRLNQQSFNGLMNPLLRYYQKDEELIRSFGRLFEQAFYRVDGGHLLSVYMKHLLGSLLQLLWSQQKMGFSFHIKNFLIWLIRLGYPIEFPDQIFVSDYVQELLNCAEEYGKAMVLQDIGVPGEAECFDAEELLQTVDEYKKMIENIKRGL</sequence>
<keyword evidence="3" id="KW-1185">Reference proteome</keyword>
<dbReference type="EMBL" id="CP147247">
    <property type="protein sequence ID" value="WYJ88583.1"/>
    <property type="molecule type" value="Genomic_DNA"/>
</dbReference>
<dbReference type="SUPFAM" id="SSF56796">
    <property type="entry name" value="Dehydroquinate synthase-like"/>
    <property type="match status" value="1"/>
</dbReference>
<accession>A0A242KBU7</accession>
<proteinExistence type="predicted"/>
<evidence type="ECO:0000313" key="3">
    <source>
        <dbReference type="Proteomes" id="UP000195141"/>
    </source>
</evidence>
<protein>
    <recommendedName>
        <fullName evidence="4">3-dehydroquinate synthase domain-containing protein</fullName>
    </recommendedName>
</protein>
<reference evidence="2" key="2">
    <citation type="submission" date="2017-05" db="EMBL/GenBank/DDBJ databases">
        <authorList>
            <consortium name="The Broad Institute Genomics Platform"/>
            <consortium name="The Broad Institute Genomic Center for Infectious Diseases"/>
            <person name="Earl A."/>
            <person name="Manson A."/>
            <person name="Schwartman J."/>
            <person name="Gilmore M."/>
            <person name="Abouelleil A."/>
            <person name="Cao P."/>
            <person name="Chapman S."/>
            <person name="Cusick C."/>
            <person name="Shea T."/>
            <person name="Young S."/>
            <person name="Neafsey D."/>
            <person name="Nusbaum C."/>
            <person name="Birren B."/>
        </authorList>
    </citation>
    <scope>NUCLEOTIDE SEQUENCE</scope>
    <source>
        <strain evidence="2">9E7_DIV0242</strain>
    </source>
</reference>
<gene>
    <name evidence="2" type="ORF">A5888_000302</name>
    <name evidence="1" type="ORF">A5888_000351</name>
</gene>
<evidence type="ECO:0000313" key="2">
    <source>
        <dbReference type="EMBL" id="WYJ88583.1"/>
    </source>
</evidence>
<dbReference type="Proteomes" id="UP000195141">
    <property type="component" value="Chromosome"/>
</dbReference>